<evidence type="ECO:0000256" key="3">
    <source>
        <dbReference type="ARBA" id="ARBA00037226"/>
    </source>
</evidence>
<dbReference type="FunFam" id="3.90.280.10:FF:000004">
    <property type="entry name" value="Mitochondrial large ribosomal subunit YmL35"/>
    <property type="match status" value="1"/>
</dbReference>
<organism evidence="6 7">
    <name type="scientific">Aspergillus sclerotioniger CBS 115572</name>
    <dbReference type="NCBI Taxonomy" id="1450535"/>
    <lineage>
        <taxon>Eukaryota</taxon>
        <taxon>Fungi</taxon>
        <taxon>Dikarya</taxon>
        <taxon>Ascomycota</taxon>
        <taxon>Pezizomycotina</taxon>
        <taxon>Eurotiomycetes</taxon>
        <taxon>Eurotiomycetidae</taxon>
        <taxon>Eurotiales</taxon>
        <taxon>Aspergillaceae</taxon>
        <taxon>Aspergillus</taxon>
        <taxon>Aspergillus subgen. Circumdati</taxon>
    </lineage>
</organism>
<sequence>MAHCERASKPLLQCLQKTYTKGLPGLQLQSTRAFQSTALAREEAQAEAKSVPFHKAPDPALVTNRQLERRLLRQGIAPIGSRRRRAALQNSANIPFEQLPYQCFQEARKVLVADRDEKLRDITAMSEKIARLQAVPTQEAGGEQVKKSKLRAMELHLEHLKILADINDPLVKKKFEDGEGDLSKPIYRYLADRKWREYRRKILVQRITQMKVIPDVLPHCDPIVDTKLYFNRNQIQPGEFVNAQVSTTAPKLDVQLFEGGEKLVTIAVVDSDVPNVEKDGFDFKMHYLAVNIPISATSTKVDLSQLSADSQVVLPWLPPVAQKGSPYHRLSLFILEQKDSKPLDFAAVQAKETERDNLLLRTLQARYHLKAIGAHLFRSQWDETTYEVMKQIGFPEADMELRRKRIDPLPYKRRNPSTFR</sequence>
<comment type="subcellular location">
    <subcellularLocation>
        <location evidence="1">Mitochondrion</location>
    </subcellularLocation>
</comment>
<dbReference type="Gene3D" id="1.20.58.1180">
    <property type="match status" value="1"/>
</dbReference>
<dbReference type="GeneID" id="37111140"/>
<evidence type="ECO:0000256" key="5">
    <source>
        <dbReference type="ARBA" id="ARBA00039444"/>
    </source>
</evidence>
<dbReference type="FunFam" id="1.20.58.1180:FF:000001">
    <property type="entry name" value="Mitochondrial large ribosomal subunit YmL35"/>
    <property type="match status" value="1"/>
</dbReference>
<dbReference type="EMBL" id="MSFK01000005">
    <property type="protein sequence ID" value="PWY94285.1"/>
    <property type="molecule type" value="Genomic_DNA"/>
</dbReference>
<dbReference type="Pfam" id="PF01161">
    <property type="entry name" value="PBP"/>
    <property type="match status" value="1"/>
</dbReference>
<comment type="similarity">
    <text evidence="4">Belongs to the phosphatidylethanolamine-binding protein family. Mitochondrion-specific ribosomal protein mL38 subfamily.</text>
</comment>
<dbReference type="AlphaFoldDB" id="A0A317X7M3"/>
<dbReference type="PANTHER" id="PTHR11362:SF82">
    <property type="entry name" value="PHOSPHATIDYLETHANOLAMINE-BINDING PROTEIN 4"/>
    <property type="match status" value="1"/>
</dbReference>
<dbReference type="GO" id="GO:0005739">
    <property type="term" value="C:mitochondrion"/>
    <property type="evidence" value="ECO:0007669"/>
    <property type="project" value="UniProtKB-SubCell"/>
</dbReference>
<evidence type="ECO:0000256" key="4">
    <source>
        <dbReference type="ARBA" id="ARBA00038016"/>
    </source>
</evidence>
<comment type="caution">
    <text evidence="6">The sequence shown here is derived from an EMBL/GenBank/DDBJ whole genome shotgun (WGS) entry which is preliminary data.</text>
</comment>
<evidence type="ECO:0000313" key="7">
    <source>
        <dbReference type="Proteomes" id="UP000246702"/>
    </source>
</evidence>
<keyword evidence="7" id="KW-1185">Reference proteome</keyword>
<dbReference type="OrthoDB" id="2153661at2759"/>
<dbReference type="InterPro" id="IPR035810">
    <property type="entry name" value="PEBP_euk"/>
</dbReference>
<accession>A0A317X7M3</accession>
<reference evidence="6 7" key="1">
    <citation type="submission" date="2016-12" db="EMBL/GenBank/DDBJ databases">
        <title>The genomes of Aspergillus section Nigri reveals drivers in fungal speciation.</title>
        <authorList>
            <consortium name="DOE Joint Genome Institute"/>
            <person name="Vesth T.C."/>
            <person name="Nybo J."/>
            <person name="Theobald S."/>
            <person name="Brandl J."/>
            <person name="Frisvad J.C."/>
            <person name="Nielsen K.F."/>
            <person name="Lyhne E.K."/>
            <person name="Kogle M.E."/>
            <person name="Kuo A."/>
            <person name="Riley R."/>
            <person name="Clum A."/>
            <person name="Nolan M."/>
            <person name="Lipzen A."/>
            <person name="Salamov A."/>
            <person name="Henrissat B."/>
            <person name="Wiebenga A."/>
            <person name="De Vries R.P."/>
            <person name="Grigoriev I.V."/>
            <person name="Mortensen U.H."/>
            <person name="Andersen M.R."/>
            <person name="Baker S.E."/>
        </authorList>
    </citation>
    <scope>NUCLEOTIDE SEQUENCE [LARGE SCALE GENOMIC DNA]</scope>
    <source>
        <strain evidence="6 7">CBS 115572</strain>
    </source>
</reference>
<dbReference type="STRING" id="1450535.A0A317X7M3"/>
<keyword evidence="2" id="KW-0496">Mitochondrion</keyword>
<evidence type="ECO:0000313" key="6">
    <source>
        <dbReference type="EMBL" id="PWY94285.1"/>
    </source>
</evidence>
<protein>
    <recommendedName>
        <fullName evidence="5">Large ribosomal subunit protein mL38</fullName>
    </recommendedName>
</protein>
<dbReference type="CDD" id="cd00866">
    <property type="entry name" value="PEBP_euk"/>
    <property type="match status" value="1"/>
</dbReference>
<gene>
    <name evidence="6" type="ORF">BO94DRAFT_486189</name>
</gene>
<name>A0A317X7M3_9EURO</name>
<proteinExistence type="inferred from homology"/>
<dbReference type="SUPFAM" id="SSF49777">
    <property type="entry name" value="PEBP-like"/>
    <property type="match status" value="1"/>
</dbReference>
<dbReference type="Gene3D" id="3.90.280.10">
    <property type="entry name" value="PEBP-like"/>
    <property type="match status" value="1"/>
</dbReference>
<dbReference type="Proteomes" id="UP000246702">
    <property type="component" value="Unassembled WGS sequence"/>
</dbReference>
<dbReference type="InterPro" id="IPR036610">
    <property type="entry name" value="PEBP-like_sf"/>
</dbReference>
<dbReference type="RefSeq" id="XP_025471046.1">
    <property type="nucleotide sequence ID" value="XM_025608997.1"/>
</dbReference>
<evidence type="ECO:0000256" key="2">
    <source>
        <dbReference type="ARBA" id="ARBA00023128"/>
    </source>
</evidence>
<evidence type="ECO:0000256" key="1">
    <source>
        <dbReference type="ARBA" id="ARBA00004173"/>
    </source>
</evidence>
<dbReference type="InterPro" id="IPR008914">
    <property type="entry name" value="PEBP"/>
</dbReference>
<comment type="function">
    <text evidence="3">Component of the mitochondrial ribosome (mitoribosome), a dedicated translation machinery responsible for the synthesis of mitochondrial genome-encoded proteins, including at least some of the essential transmembrane subunits of the mitochondrial respiratory chain. The mitoribosomes are attached to the mitochondrial inner membrane and translation products are cotranslationally integrated into the membrane.</text>
</comment>
<dbReference type="PANTHER" id="PTHR11362">
    <property type="entry name" value="PHOSPHATIDYLETHANOLAMINE-BINDING PROTEIN"/>
    <property type="match status" value="1"/>
</dbReference>